<proteinExistence type="predicted"/>
<protein>
    <submittedName>
        <fullName evidence="1">Uncharacterized protein</fullName>
    </submittedName>
</protein>
<sequence length="40" mass="4459">MIIPFMSNKRLTHRTGGKLSGGRLGDLGHSRDCTQLRQGY</sequence>
<name>A0A242ML82_CABSO</name>
<reference evidence="1 2" key="1">
    <citation type="submission" date="2017-03" db="EMBL/GenBank/DDBJ databases">
        <title>Genome analysis of strain PAMC 26577.</title>
        <authorList>
            <person name="Oh H.-M."/>
            <person name="Yang J.-A."/>
        </authorList>
    </citation>
    <scope>NUCLEOTIDE SEQUENCE [LARGE SCALE GENOMIC DNA]</scope>
    <source>
        <strain evidence="1 2">PAMC 26577</strain>
    </source>
</reference>
<evidence type="ECO:0000313" key="2">
    <source>
        <dbReference type="Proteomes" id="UP000195221"/>
    </source>
</evidence>
<accession>A0A242ML82</accession>
<dbReference type="AlphaFoldDB" id="A0A242ML82"/>
<gene>
    <name evidence="1" type="ORF">PAMC26577_22080</name>
</gene>
<dbReference type="Proteomes" id="UP000195221">
    <property type="component" value="Unassembled WGS sequence"/>
</dbReference>
<comment type="caution">
    <text evidence="1">The sequence shown here is derived from an EMBL/GenBank/DDBJ whole genome shotgun (WGS) entry which is preliminary data.</text>
</comment>
<organism evidence="1 2">
    <name type="scientific">Caballeronia sordidicola</name>
    <name type="common">Burkholderia sordidicola</name>
    <dbReference type="NCBI Taxonomy" id="196367"/>
    <lineage>
        <taxon>Bacteria</taxon>
        <taxon>Pseudomonadati</taxon>
        <taxon>Pseudomonadota</taxon>
        <taxon>Betaproteobacteria</taxon>
        <taxon>Burkholderiales</taxon>
        <taxon>Burkholderiaceae</taxon>
        <taxon>Caballeronia</taxon>
    </lineage>
</organism>
<evidence type="ECO:0000313" key="1">
    <source>
        <dbReference type="EMBL" id="OTP72060.1"/>
    </source>
</evidence>
<dbReference type="EMBL" id="NBTZ01000098">
    <property type="protein sequence ID" value="OTP72060.1"/>
    <property type="molecule type" value="Genomic_DNA"/>
</dbReference>